<feature type="compositionally biased region" description="Low complexity" evidence="1">
    <location>
        <begin position="50"/>
        <end position="65"/>
    </location>
</feature>
<dbReference type="EMBL" id="NIZT01000003">
    <property type="protein sequence ID" value="RBQ24501.1"/>
    <property type="molecule type" value="Genomic_DNA"/>
</dbReference>
<gene>
    <name evidence="3" type="ORF">ALNOE001_01560</name>
</gene>
<reference evidence="3 4" key="1">
    <citation type="submission" date="2018-06" db="EMBL/GenBank/DDBJ databases">
        <title>Genomic insight into two independent archaeal endosymbiosis events.</title>
        <authorList>
            <person name="Lind A.E."/>
            <person name="Lewis W.H."/>
            <person name="Spang A."/>
            <person name="Guy L."/>
            <person name="Embley M.T."/>
            <person name="Ettema T.J.G."/>
        </authorList>
    </citation>
    <scope>NUCLEOTIDE SEQUENCE [LARGE SCALE GENOMIC DNA]</scope>
    <source>
        <strain evidence="3">NOE</strain>
    </source>
</reference>
<keyword evidence="2" id="KW-0472">Membrane</keyword>
<feature type="region of interest" description="Disordered" evidence="1">
    <location>
        <begin position="40"/>
        <end position="72"/>
    </location>
</feature>
<comment type="caution">
    <text evidence="3">The sequence shown here is derived from an EMBL/GenBank/DDBJ whole genome shotgun (WGS) entry which is preliminary data.</text>
</comment>
<dbReference type="AlphaFoldDB" id="A0A366ME17"/>
<keyword evidence="4" id="KW-1185">Reference proteome</keyword>
<keyword evidence="2" id="KW-1133">Transmembrane helix</keyword>
<sequence length="102" mass="11305">MAFGITDENDKFTFRYKGSSIYFEVSFNDGNVYQNYKTRLSINPDDSEGNSKNPPKSGSNNNNNKPESDSLAKSLAMEKTGIPLIVIILVLLISLGILARKK</sequence>
<organism evidence="3 4">
    <name type="scientific">Candidatus Methanobinarius endosymbioticus</name>
    <dbReference type="NCBI Taxonomy" id="2006182"/>
    <lineage>
        <taxon>Archaea</taxon>
        <taxon>Methanobacteriati</taxon>
        <taxon>Methanobacteriota</taxon>
        <taxon>Methanomada group</taxon>
        <taxon>Methanobacteria</taxon>
        <taxon>Methanobacteriales</taxon>
        <taxon>Methanobacteriaceae</taxon>
        <taxon>Candidatus Methanobinarius</taxon>
    </lineage>
</organism>
<evidence type="ECO:0000313" key="3">
    <source>
        <dbReference type="EMBL" id="RBQ24501.1"/>
    </source>
</evidence>
<evidence type="ECO:0000256" key="2">
    <source>
        <dbReference type="SAM" id="Phobius"/>
    </source>
</evidence>
<keyword evidence="2" id="KW-0812">Transmembrane</keyword>
<accession>A0A366ME17</accession>
<proteinExistence type="predicted"/>
<evidence type="ECO:0000256" key="1">
    <source>
        <dbReference type="SAM" id="MobiDB-lite"/>
    </source>
</evidence>
<evidence type="ECO:0000313" key="4">
    <source>
        <dbReference type="Proteomes" id="UP000253099"/>
    </source>
</evidence>
<feature type="transmembrane region" description="Helical" evidence="2">
    <location>
        <begin position="80"/>
        <end position="99"/>
    </location>
</feature>
<protein>
    <submittedName>
        <fullName evidence="3">Uncharacterized protein</fullName>
    </submittedName>
</protein>
<name>A0A366ME17_9EURY</name>
<dbReference type="Proteomes" id="UP000253099">
    <property type="component" value="Unassembled WGS sequence"/>
</dbReference>